<protein>
    <submittedName>
        <fullName evidence="2">Uncharacterized protein</fullName>
    </submittedName>
</protein>
<dbReference type="Proteomes" id="UP000472727">
    <property type="component" value="Unassembled WGS sequence"/>
</dbReference>
<evidence type="ECO:0000313" key="2">
    <source>
        <dbReference type="EMBL" id="KAF3228821.1"/>
    </source>
</evidence>
<organism evidence="2 3">
    <name type="scientific">Orbilia oligospora</name>
    <name type="common">Nematode-trapping fungus</name>
    <name type="synonym">Arthrobotrys oligospora</name>
    <dbReference type="NCBI Taxonomy" id="2813651"/>
    <lineage>
        <taxon>Eukaryota</taxon>
        <taxon>Fungi</taxon>
        <taxon>Dikarya</taxon>
        <taxon>Ascomycota</taxon>
        <taxon>Pezizomycotina</taxon>
        <taxon>Orbiliomycetes</taxon>
        <taxon>Orbiliales</taxon>
        <taxon>Orbiliaceae</taxon>
        <taxon>Orbilia</taxon>
    </lineage>
</organism>
<dbReference type="AlphaFoldDB" id="A0A7C8V061"/>
<accession>A0A7C8V061</accession>
<evidence type="ECO:0000256" key="1">
    <source>
        <dbReference type="SAM" id="MobiDB-lite"/>
    </source>
</evidence>
<reference evidence="2 3" key="1">
    <citation type="submission" date="2019-06" db="EMBL/GenBank/DDBJ databases">
        <authorList>
            <person name="Palmer J.M."/>
        </authorList>
    </citation>
    <scope>NUCLEOTIDE SEQUENCE [LARGE SCALE GENOMIC DNA]</scope>
    <source>
        <strain evidence="2 3">TWF106</strain>
    </source>
</reference>
<name>A0A7C8V061_ORBOL</name>
<sequence>MGLDGPHLSSGSPSEADPNFDIDFFQHESYNILGLGPREEIHHNAGSQGPIALTGFNSTLNQTPESKYSGSGEIVLAIPRSAESLKPLKVVKRKQKKDRPGTMYQAKTWNEEPYSKVFRLEKQKKRSRTSEENVNKRLITKFGPCIPCFQSKTKCSYNAENPDECCARCQRRENSSSLSSYRPPCVRIYISEDIFNTPSASILLLSTDSVLPATRYLTLGSEQLLPPLTLSGAGLQNAIDELTNPRSMCKKLVDMMEFQARKFTKIYSRINGNKSVWCKFSPEQLLSVFGGNIWRLAYTNNSFVYVWRYYQLVYLVLLRLIRPKAVNILLKSFWRGKLPLESLNGLVDMVDMLGFILSIGYTSMEGMFDSEIYGKYFALNPIDLYWRNAFTYNVFTPLSIVVRLAQQRSP</sequence>
<dbReference type="EMBL" id="WIWS01000003">
    <property type="protein sequence ID" value="KAF3228821.1"/>
    <property type="molecule type" value="Genomic_DNA"/>
</dbReference>
<feature type="region of interest" description="Disordered" evidence="1">
    <location>
        <begin position="1"/>
        <end position="20"/>
    </location>
</feature>
<evidence type="ECO:0000313" key="3">
    <source>
        <dbReference type="Proteomes" id="UP000472727"/>
    </source>
</evidence>
<comment type="caution">
    <text evidence="2">The sequence shown here is derived from an EMBL/GenBank/DDBJ whole genome shotgun (WGS) entry which is preliminary data.</text>
</comment>
<proteinExistence type="predicted"/>
<gene>
    <name evidence="2" type="ORF">TWF106_006342</name>
</gene>